<protein>
    <submittedName>
        <fullName evidence="2">Uncharacterized protein</fullName>
    </submittedName>
</protein>
<dbReference type="Proteomes" id="UP001457282">
    <property type="component" value="Unassembled WGS sequence"/>
</dbReference>
<proteinExistence type="inferred from homology"/>
<gene>
    <name evidence="2" type="ORF">M0R45_032522</name>
</gene>
<evidence type="ECO:0000313" key="2">
    <source>
        <dbReference type="EMBL" id="KAK9924135.1"/>
    </source>
</evidence>
<keyword evidence="3" id="KW-1185">Reference proteome</keyword>
<dbReference type="InterPro" id="IPR003676">
    <property type="entry name" value="SAUR_fam"/>
</dbReference>
<accession>A0AAW1WLE3</accession>
<organism evidence="2 3">
    <name type="scientific">Rubus argutus</name>
    <name type="common">Southern blackberry</name>
    <dbReference type="NCBI Taxonomy" id="59490"/>
    <lineage>
        <taxon>Eukaryota</taxon>
        <taxon>Viridiplantae</taxon>
        <taxon>Streptophyta</taxon>
        <taxon>Embryophyta</taxon>
        <taxon>Tracheophyta</taxon>
        <taxon>Spermatophyta</taxon>
        <taxon>Magnoliopsida</taxon>
        <taxon>eudicotyledons</taxon>
        <taxon>Gunneridae</taxon>
        <taxon>Pentapetalae</taxon>
        <taxon>rosids</taxon>
        <taxon>fabids</taxon>
        <taxon>Rosales</taxon>
        <taxon>Rosaceae</taxon>
        <taxon>Rosoideae</taxon>
        <taxon>Rosoideae incertae sedis</taxon>
        <taxon>Rubus</taxon>
    </lineage>
</organism>
<dbReference type="EMBL" id="JBEDUW010000006">
    <property type="protein sequence ID" value="KAK9924135.1"/>
    <property type="molecule type" value="Genomic_DNA"/>
</dbReference>
<dbReference type="GO" id="GO:0009733">
    <property type="term" value="P:response to auxin"/>
    <property type="evidence" value="ECO:0007669"/>
    <property type="project" value="InterPro"/>
</dbReference>
<evidence type="ECO:0000313" key="3">
    <source>
        <dbReference type="Proteomes" id="UP001457282"/>
    </source>
</evidence>
<reference evidence="2 3" key="1">
    <citation type="journal article" date="2023" name="G3 (Bethesda)">
        <title>A chromosome-length genome assembly and annotation of blackberry (Rubus argutus, cv. 'Hillquist').</title>
        <authorList>
            <person name="Bruna T."/>
            <person name="Aryal R."/>
            <person name="Dudchenko O."/>
            <person name="Sargent D.J."/>
            <person name="Mead D."/>
            <person name="Buti M."/>
            <person name="Cavallini A."/>
            <person name="Hytonen T."/>
            <person name="Andres J."/>
            <person name="Pham M."/>
            <person name="Weisz D."/>
            <person name="Mascagni F."/>
            <person name="Usai G."/>
            <person name="Natali L."/>
            <person name="Bassil N."/>
            <person name="Fernandez G.E."/>
            <person name="Lomsadze A."/>
            <person name="Armour M."/>
            <person name="Olukolu B."/>
            <person name="Poorten T."/>
            <person name="Britton C."/>
            <person name="Davik J."/>
            <person name="Ashrafi H."/>
            <person name="Aiden E.L."/>
            <person name="Borodovsky M."/>
            <person name="Worthington M."/>
        </authorList>
    </citation>
    <scope>NUCLEOTIDE SEQUENCE [LARGE SCALE GENOMIC DNA]</scope>
    <source>
        <strain evidence="2">PI 553951</strain>
    </source>
</reference>
<sequence length="235" mass="26704">MSIISCSCSSSVKVRKGYVPVLIVAKEGDDDDDDDDDDDEQKEKVWIPIKLMSHPRIVALLENQAAEFGFHQQGLLKIRYDLHLFKASFSFVGMASNFAETITMQYALGSNEFEDFEVTEVDGAIMWDLLEELESEEKKNDMSELIDHEPSNMMTDPQVLLEKNEISIPDSNSNWVEMDDMMMETDPLHEMEGWFRDDMVGMVDFGYSVGDYSQLQNGVGASSNEITYNCLWGES</sequence>
<comment type="similarity">
    <text evidence="1">Belongs to the ARG7 family.</text>
</comment>
<dbReference type="Pfam" id="PF02519">
    <property type="entry name" value="Auxin_inducible"/>
    <property type="match status" value="1"/>
</dbReference>
<comment type="caution">
    <text evidence="2">The sequence shown here is derived from an EMBL/GenBank/DDBJ whole genome shotgun (WGS) entry which is preliminary data.</text>
</comment>
<name>A0AAW1WLE3_RUBAR</name>
<evidence type="ECO:0000256" key="1">
    <source>
        <dbReference type="ARBA" id="ARBA00006974"/>
    </source>
</evidence>
<dbReference type="AlphaFoldDB" id="A0AAW1WLE3"/>